<dbReference type="InterPro" id="IPR036291">
    <property type="entry name" value="NAD(P)-bd_dom_sf"/>
</dbReference>
<reference evidence="4 5" key="1">
    <citation type="submission" date="2018-04" db="EMBL/GenBank/DDBJ databases">
        <authorList>
            <person name="Zhang X."/>
            <person name="Yuan J."/>
            <person name="Li F."/>
            <person name="Xiang J."/>
        </authorList>
    </citation>
    <scope>NUCLEOTIDE SEQUENCE [LARGE SCALE GENOMIC DNA]</scope>
    <source>
        <tissue evidence="4">Muscle</tissue>
    </source>
</reference>
<evidence type="ECO:0000256" key="2">
    <source>
        <dbReference type="RuleBase" id="RU000363"/>
    </source>
</evidence>
<keyword evidence="3" id="KW-0812">Transmembrane</keyword>
<dbReference type="Proteomes" id="UP000283509">
    <property type="component" value="Unassembled WGS sequence"/>
</dbReference>
<dbReference type="AlphaFoldDB" id="A0A3R7P5V4"/>
<dbReference type="PANTHER" id="PTHR43313:SF50">
    <property type="entry name" value="GH26015P"/>
    <property type="match status" value="1"/>
</dbReference>
<comment type="caution">
    <text evidence="4">The sequence shown here is derived from an EMBL/GenBank/DDBJ whole genome shotgun (WGS) entry which is preliminary data.</text>
</comment>
<dbReference type="OrthoDB" id="6355642at2759"/>
<gene>
    <name evidence="4" type="ORF">C7M84_020150</name>
</gene>
<organism evidence="4 5">
    <name type="scientific">Penaeus vannamei</name>
    <name type="common">Whiteleg shrimp</name>
    <name type="synonym">Litopenaeus vannamei</name>
    <dbReference type="NCBI Taxonomy" id="6689"/>
    <lineage>
        <taxon>Eukaryota</taxon>
        <taxon>Metazoa</taxon>
        <taxon>Ecdysozoa</taxon>
        <taxon>Arthropoda</taxon>
        <taxon>Crustacea</taxon>
        <taxon>Multicrustacea</taxon>
        <taxon>Malacostraca</taxon>
        <taxon>Eumalacostraca</taxon>
        <taxon>Eucarida</taxon>
        <taxon>Decapoda</taxon>
        <taxon>Dendrobranchiata</taxon>
        <taxon>Penaeoidea</taxon>
        <taxon>Penaeidae</taxon>
        <taxon>Penaeus</taxon>
    </lineage>
</organism>
<keyword evidence="3" id="KW-0472">Membrane</keyword>
<feature type="transmembrane region" description="Helical" evidence="3">
    <location>
        <begin position="12"/>
        <end position="30"/>
    </location>
</feature>
<dbReference type="STRING" id="6689.A0A3R7P5V4"/>
<dbReference type="Gene3D" id="3.40.50.720">
    <property type="entry name" value="NAD(P)-binding Rossmann-like Domain"/>
    <property type="match status" value="1"/>
</dbReference>
<proteinExistence type="inferred from homology"/>
<keyword evidence="3" id="KW-1133">Transmembrane helix</keyword>
<feature type="transmembrane region" description="Helical" evidence="3">
    <location>
        <begin position="37"/>
        <end position="56"/>
    </location>
</feature>
<evidence type="ECO:0000313" key="5">
    <source>
        <dbReference type="Proteomes" id="UP000283509"/>
    </source>
</evidence>
<accession>A0A3R7P5V4</accession>
<dbReference type="EMBL" id="QCYY01003863">
    <property type="protein sequence ID" value="ROT62025.1"/>
    <property type="molecule type" value="Genomic_DNA"/>
</dbReference>
<dbReference type="PROSITE" id="PS00061">
    <property type="entry name" value="ADH_SHORT"/>
    <property type="match status" value="1"/>
</dbReference>
<evidence type="ECO:0000256" key="1">
    <source>
        <dbReference type="ARBA" id="ARBA00023002"/>
    </source>
</evidence>
<dbReference type="GO" id="GO:0016491">
    <property type="term" value="F:oxidoreductase activity"/>
    <property type="evidence" value="ECO:0007669"/>
    <property type="project" value="UniProtKB-KW"/>
</dbReference>
<evidence type="ECO:0000313" key="4">
    <source>
        <dbReference type="EMBL" id="ROT62025.1"/>
    </source>
</evidence>
<evidence type="ECO:0000256" key="3">
    <source>
        <dbReference type="SAM" id="Phobius"/>
    </source>
</evidence>
<sequence length="351" mass="39171">MALTLDTAADLLLWGCAGSVLASASVVLGGKEDPGCFLHLLLAVWVLAAAGCLARTCLKVPVYRKAVLLDVTKQEQLQDARKQVQALMQKGEVLWGLVNNAGIGCLGLTEWPTIAKYKQTADVNIFGMVAATQTFLPLIKQSKGRIVNVGSMVGRVPQPIFTAYVVTKYAVEGFSDCLRVELKPWQVKISVIEPGNFAKEISLQPRHSRRGAPSPAGDELWGDMHEDLRRAHPRQELQAPDSMTPVLEAMTEALTQRFPRARYMPMDLHTFVRIFVATHLPEWLYDLLYRTNEASRKWAGIPPTPEIKKNLFYDKMKLNDSKARGSRPRTDPVLAGWFILFLKPFRSNDES</sequence>
<keyword evidence="1" id="KW-0560">Oxidoreductase</keyword>
<dbReference type="InterPro" id="IPR002347">
    <property type="entry name" value="SDR_fam"/>
</dbReference>
<reference evidence="4 5" key="2">
    <citation type="submission" date="2019-01" db="EMBL/GenBank/DDBJ databases">
        <title>The decoding of complex shrimp genome reveals the adaptation for benthos swimmer, frequently molting mechanism and breeding impact on genome.</title>
        <authorList>
            <person name="Sun Y."/>
            <person name="Gao Y."/>
            <person name="Yu Y."/>
        </authorList>
    </citation>
    <scope>NUCLEOTIDE SEQUENCE [LARGE SCALE GENOMIC DNA]</scope>
    <source>
        <tissue evidence="4">Muscle</tissue>
    </source>
</reference>
<dbReference type="SUPFAM" id="SSF51735">
    <property type="entry name" value="NAD(P)-binding Rossmann-fold domains"/>
    <property type="match status" value="1"/>
</dbReference>
<dbReference type="GO" id="GO:0008202">
    <property type="term" value="P:steroid metabolic process"/>
    <property type="evidence" value="ECO:0007669"/>
    <property type="project" value="TreeGrafter"/>
</dbReference>
<dbReference type="PRINTS" id="PR00080">
    <property type="entry name" value="SDRFAMILY"/>
</dbReference>
<dbReference type="Pfam" id="PF00106">
    <property type="entry name" value="adh_short"/>
    <property type="match status" value="1"/>
</dbReference>
<keyword evidence="5" id="KW-1185">Reference proteome</keyword>
<dbReference type="InterPro" id="IPR020904">
    <property type="entry name" value="Sc_DH/Rdtase_CS"/>
</dbReference>
<comment type="similarity">
    <text evidence="2">Belongs to the short-chain dehydrogenases/reductases (SDR) family.</text>
</comment>
<protein>
    <submittedName>
        <fullName evidence="4">Putative D-beta-hydroxybutyrate dehydrogenase, mitochondrial-like</fullName>
    </submittedName>
</protein>
<dbReference type="PANTHER" id="PTHR43313">
    <property type="entry name" value="SHORT-CHAIN DEHYDROGENASE/REDUCTASE FAMILY 9C"/>
    <property type="match status" value="1"/>
</dbReference>
<dbReference type="PRINTS" id="PR00081">
    <property type="entry name" value="GDHRDH"/>
</dbReference>
<name>A0A3R7P5V4_PENVA</name>